<dbReference type="Proteomes" id="UP001596157">
    <property type="component" value="Unassembled WGS sequence"/>
</dbReference>
<proteinExistence type="predicted"/>
<organism evidence="2 3">
    <name type="scientific">Actinokineospora guangxiensis</name>
    <dbReference type="NCBI Taxonomy" id="1490288"/>
    <lineage>
        <taxon>Bacteria</taxon>
        <taxon>Bacillati</taxon>
        <taxon>Actinomycetota</taxon>
        <taxon>Actinomycetes</taxon>
        <taxon>Pseudonocardiales</taxon>
        <taxon>Pseudonocardiaceae</taxon>
        <taxon>Actinokineospora</taxon>
    </lineage>
</organism>
<dbReference type="EMBL" id="JBHSKF010000004">
    <property type="protein sequence ID" value="MFC5287605.1"/>
    <property type="molecule type" value="Genomic_DNA"/>
</dbReference>
<evidence type="ECO:0000256" key="1">
    <source>
        <dbReference type="SAM" id="Phobius"/>
    </source>
</evidence>
<sequence>MRLVRFGDSSGAAMVGADVRAALASLGPGHSVLGGVALVDIRPPDFEHRLDAVILVPRGLVVVVGIDLPDPAVRLEAPLSGQWKTDGWPLVRPDGATNPADPALAAGAEVAERLHAARVEPLPVGVVIAVGPYVKQVVQPTADLVRGIRILHPETLTLLAAVRELATHDHACSAPQAARLLSALHPGVDLDTAALVAEGFPESAPATRTTFIPKAAVARPVQASPTPRQAAARSARRGPRWLPIAAAALVVVLLVVGIVLAISSADSASRTDPRTPPAPVGVDGVAFTAHGAAAEADCAGAVYGDIRAWLERNGCNQVIRARFAAESEDGRAALLVTVLRFAASATATELRGVADEPGSGGVRDLEGVWPAGLAPRFDGAAFVTGREGNSVKVVQAVWLGKESDPGDPRLVGIAERALRLAVSG</sequence>
<comment type="caution">
    <text evidence="2">The sequence shown here is derived from an EMBL/GenBank/DDBJ whole genome shotgun (WGS) entry which is preliminary data.</text>
</comment>
<accession>A0ABW0EMP3</accession>
<reference evidence="3" key="1">
    <citation type="journal article" date="2019" name="Int. J. Syst. Evol. Microbiol.">
        <title>The Global Catalogue of Microorganisms (GCM) 10K type strain sequencing project: providing services to taxonomists for standard genome sequencing and annotation.</title>
        <authorList>
            <consortium name="The Broad Institute Genomics Platform"/>
            <consortium name="The Broad Institute Genome Sequencing Center for Infectious Disease"/>
            <person name="Wu L."/>
            <person name="Ma J."/>
        </authorList>
    </citation>
    <scope>NUCLEOTIDE SEQUENCE [LARGE SCALE GENOMIC DNA]</scope>
    <source>
        <strain evidence="3">CCUG 59778</strain>
    </source>
</reference>
<feature type="transmembrane region" description="Helical" evidence="1">
    <location>
        <begin position="241"/>
        <end position="262"/>
    </location>
</feature>
<keyword evidence="1" id="KW-0812">Transmembrane</keyword>
<dbReference type="RefSeq" id="WP_378246742.1">
    <property type="nucleotide sequence ID" value="NZ_JBHSKF010000004.1"/>
</dbReference>
<evidence type="ECO:0000313" key="3">
    <source>
        <dbReference type="Proteomes" id="UP001596157"/>
    </source>
</evidence>
<keyword evidence="3" id="KW-1185">Reference proteome</keyword>
<gene>
    <name evidence="2" type="ORF">ACFPM7_11140</name>
</gene>
<protein>
    <recommendedName>
        <fullName evidence="4">NERD domain-containing protein</fullName>
    </recommendedName>
</protein>
<keyword evidence="1" id="KW-0472">Membrane</keyword>
<evidence type="ECO:0000313" key="2">
    <source>
        <dbReference type="EMBL" id="MFC5287605.1"/>
    </source>
</evidence>
<keyword evidence="1" id="KW-1133">Transmembrane helix</keyword>
<evidence type="ECO:0008006" key="4">
    <source>
        <dbReference type="Google" id="ProtNLM"/>
    </source>
</evidence>
<name>A0ABW0EMP3_9PSEU</name>